<evidence type="ECO:0000256" key="3">
    <source>
        <dbReference type="ARBA" id="ARBA00022845"/>
    </source>
</evidence>
<protein>
    <recommendedName>
        <fullName evidence="8">Translational activator of cytochrome c oxidase 1</fullName>
    </recommendedName>
    <alternativeName>
        <fullName evidence="9">Coiled-coil domain-containing protein 44</fullName>
    </alternativeName>
</protein>
<dbReference type="Pfam" id="PF01709">
    <property type="entry name" value="Transcrip_reg"/>
    <property type="match status" value="1"/>
</dbReference>
<dbReference type="PANTHER" id="PTHR12532">
    <property type="entry name" value="TRANSLATIONAL ACTIVATOR OF CYTOCHROME C OXIDASE 1"/>
    <property type="match status" value="1"/>
</dbReference>
<dbReference type="GO" id="GO:0006417">
    <property type="term" value="P:regulation of translation"/>
    <property type="evidence" value="ECO:0007669"/>
    <property type="project" value="UniProtKB-KW"/>
</dbReference>
<dbReference type="InterPro" id="IPR017856">
    <property type="entry name" value="Integrase-like_N"/>
</dbReference>
<dbReference type="InterPro" id="IPR048300">
    <property type="entry name" value="TACO1_YebC-like_2nd/3rd_dom"/>
</dbReference>
<evidence type="ECO:0000313" key="13">
    <source>
        <dbReference type="Proteomes" id="UP000694421"/>
    </source>
</evidence>
<evidence type="ECO:0000256" key="5">
    <source>
        <dbReference type="ARBA" id="ARBA00023128"/>
    </source>
</evidence>
<keyword evidence="3" id="KW-0810">Translation regulation</keyword>
<dbReference type="GO" id="GO:0005739">
    <property type="term" value="C:mitochondrion"/>
    <property type="evidence" value="ECO:0007669"/>
    <property type="project" value="UniProtKB-SubCell"/>
</dbReference>
<dbReference type="SUPFAM" id="SSF75625">
    <property type="entry name" value="YebC-like"/>
    <property type="match status" value="1"/>
</dbReference>
<evidence type="ECO:0000259" key="11">
    <source>
        <dbReference type="Pfam" id="PF20772"/>
    </source>
</evidence>
<name>A0A8D0B3N9_SALMN</name>
<dbReference type="Ensembl" id="ENSSMRT00000003435.1">
    <property type="protein sequence ID" value="ENSSMRP00000002867.1"/>
    <property type="gene ID" value="ENSSMRG00000002442.1"/>
</dbReference>
<evidence type="ECO:0000256" key="6">
    <source>
        <dbReference type="ARBA" id="ARBA00023159"/>
    </source>
</evidence>
<proteinExistence type="inferred from homology"/>
<dbReference type="GeneTree" id="ENSGT00390000012820"/>
<dbReference type="AlphaFoldDB" id="A0A8D0B3N9"/>
<organism evidence="12 13">
    <name type="scientific">Salvator merianae</name>
    <name type="common">Argentine black and white tegu</name>
    <name type="synonym">Tupinambis merianae</name>
    <dbReference type="NCBI Taxonomy" id="96440"/>
    <lineage>
        <taxon>Eukaryota</taxon>
        <taxon>Metazoa</taxon>
        <taxon>Chordata</taxon>
        <taxon>Craniata</taxon>
        <taxon>Vertebrata</taxon>
        <taxon>Euteleostomi</taxon>
        <taxon>Lepidosauria</taxon>
        <taxon>Squamata</taxon>
        <taxon>Bifurcata</taxon>
        <taxon>Unidentata</taxon>
        <taxon>Episquamata</taxon>
        <taxon>Laterata</taxon>
        <taxon>Teiioidea</taxon>
        <taxon>Teiidae</taxon>
        <taxon>Salvator</taxon>
    </lineage>
</organism>
<evidence type="ECO:0000313" key="12">
    <source>
        <dbReference type="Ensembl" id="ENSSMRP00000002867.1"/>
    </source>
</evidence>
<evidence type="ECO:0000256" key="7">
    <source>
        <dbReference type="ARBA" id="ARBA00053642"/>
    </source>
</evidence>
<evidence type="ECO:0000256" key="9">
    <source>
        <dbReference type="ARBA" id="ARBA00075676"/>
    </source>
</evidence>
<reference evidence="12" key="1">
    <citation type="submission" date="2025-05" db="UniProtKB">
        <authorList>
            <consortium name="Ensembl"/>
        </authorList>
    </citation>
    <scope>IDENTIFICATION</scope>
</reference>
<dbReference type="Pfam" id="PF20772">
    <property type="entry name" value="TACO1_YebC_N"/>
    <property type="match status" value="1"/>
</dbReference>
<dbReference type="Gene3D" id="1.10.10.200">
    <property type="match status" value="1"/>
</dbReference>
<evidence type="ECO:0000256" key="8">
    <source>
        <dbReference type="ARBA" id="ARBA00073666"/>
    </source>
</evidence>
<keyword evidence="13" id="KW-1185">Reference proteome</keyword>
<dbReference type="InterPro" id="IPR026564">
    <property type="entry name" value="Transcrip_reg_TACO1-like_dom3"/>
</dbReference>
<evidence type="ECO:0000256" key="2">
    <source>
        <dbReference type="ARBA" id="ARBA00008724"/>
    </source>
</evidence>
<evidence type="ECO:0000256" key="4">
    <source>
        <dbReference type="ARBA" id="ARBA00023054"/>
    </source>
</evidence>
<keyword evidence="5" id="KW-0496">Mitochondrion</keyword>
<feature type="domain" description="TACO1/YebC-like N-terminal" evidence="11">
    <location>
        <begin position="40"/>
        <end position="109"/>
    </location>
</feature>
<dbReference type="InterPro" id="IPR002876">
    <property type="entry name" value="Transcrip_reg_TACO1-like"/>
</dbReference>
<keyword evidence="6" id="KW-0010">Activator</keyword>
<dbReference type="PANTHER" id="PTHR12532:SF0">
    <property type="entry name" value="TRANSLATIONAL ACTIVATOR OF CYTOCHROME C OXIDASE 1"/>
    <property type="match status" value="1"/>
</dbReference>
<feature type="domain" description="TACO1/YebC-like second and third" evidence="10">
    <location>
        <begin position="117"/>
        <end position="275"/>
    </location>
</feature>
<accession>A0A8D0B3N9</accession>
<evidence type="ECO:0000259" key="10">
    <source>
        <dbReference type="Pfam" id="PF01709"/>
    </source>
</evidence>
<comment type="function">
    <text evidence="7">Acts as a translational activator of mitochondrially-encoded cytochrome c oxidase 1.</text>
</comment>
<comment type="subcellular location">
    <subcellularLocation>
        <location evidence="1">Mitochondrion</location>
    </subcellularLocation>
</comment>
<keyword evidence="4" id="KW-0175">Coiled coil</keyword>
<dbReference type="Gene3D" id="3.30.70.980">
    <property type="match status" value="2"/>
</dbReference>
<dbReference type="Ensembl" id="ENSSMRT00000003430.1">
    <property type="protein sequence ID" value="ENSSMRP00000002862.1"/>
    <property type="gene ID" value="ENSSMRG00000002442.1"/>
</dbReference>
<evidence type="ECO:0000256" key="1">
    <source>
        <dbReference type="ARBA" id="ARBA00004173"/>
    </source>
</evidence>
<dbReference type="OMA" id="NFDIPDE"/>
<dbReference type="InterPro" id="IPR049083">
    <property type="entry name" value="TACO1_YebC_N"/>
</dbReference>
<dbReference type="InterPro" id="IPR029072">
    <property type="entry name" value="YebC-like"/>
</dbReference>
<sequence length="276" mass="30391">MSAAFSLTRLNVLFRRQLLALLDHSNCPIHGSCATLAGHNKWSKVKNVKIPKDHERALLFQKLSMMIRVAVKEGGPNPQLNSNLAGIIEQCRSKNMPKSSIEAAIAGGEKAKSSYLLFEVRGPGGCSLLIETLTDNVNRTSHEIHHLLNRYGGLISRGARHCFEKKGIITVSSKDQSGSPVYLERALELAIEAGAEDVQEQEDDEKMVLKFICAVPMLHKVRKNLESQGLCPFSSGLEYIPTVNVQLSDEEMVQASQLLNALQDSLDVVQVYDNVA</sequence>
<comment type="similarity">
    <text evidence="2">Belongs to the TACO1 family.</text>
</comment>
<dbReference type="FunFam" id="3.30.70.980:FF:000008">
    <property type="entry name" value="Translational activator of cytochrome c oxidase 1"/>
    <property type="match status" value="1"/>
</dbReference>
<dbReference type="Proteomes" id="UP000694421">
    <property type="component" value="Unplaced"/>
</dbReference>
<dbReference type="FunFam" id="1.10.10.200:FF:000002">
    <property type="entry name" value="Probable transcriptional regulatory protein CLM62_37755"/>
    <property type="match status" value="1"/>
</dbReference>